<dbReference type="InterPro" id="IPR022595">
    <property type="entry name" value="Enc34_ssDNA-bd"/>
</dbReference>
<dbReference type="Proteomes" id="UP000028483">
    <property type="component" value="Unassembled WGS sequence"/>
</dbReference>
<gene>
    <name evidence="1" type="ORF">XBO1_660004</name>
</gene>
<name>A0A077PAZ5_XENBV</name>
<dbReference type="InterPro" id="IPR012340">
    <property type="entry name" value="NA-bd_OB-fold"/>
</dbReference>
<dbReference type="Gene3D" id="2.40.50.140">
    <property type="entry name" value="Nucleic acid-binding proteins"/>
    <property type="match status" value="1"/>
</dbReference>
<dbReference type="Pfam" id="PF10991">
    <property type="entry name" value="Enc34_ssDNA-bd"/>
    <property type="match status" value="1"/>
</dbReference>
<proteinExistence type="predicted"/>
<evidence type="ECO:0000313" key="1">
    <source>
        <dbReference type="EMBL" id="CDH07893.1"/>
    </source>
</evidence>
<dbReference type="SUPFAM" id="SSF50249">
    <property type="entry name" value="Nucleic acid-binding proteins"/>
    <property type="match status" value="1"/>
</dbReference>
<dbReference type="EMBL" id="CBSX010000233">
    <property type="protein sequence ID" value="CDH07893.1"/>
    <property type="molecule type" value="Genomic_DNA"/>
</dbReference>
<protein>
    <recommendedName>
        <fullName evidence="2">Phage protein</fullName>
    </recommendedName>
</protein>
<dbReference type="HOGENOM" id="CLU_087553_0_0_6"/>
<reference evidence="1" key="1">
    <citation type="submission" date="2013-07" db="EMBL/GenBank/DDBJ databases">
        <title>Sub-species coevolution in mutualistic symbiosis.</title>
        <authorList>
            <person name="Murfin K."/>
            <person name="Klassen J."/>
            <person name="Lee M."/>
            <person name="Forst S."/>
            <person name="Stock P."/>
            <person name="Goodrich-Blair H."/>
        </authorList>
    </citation>
    <scope>NUCLEOTIDE SEQUENCE [LARGE SCALE GENOMIC DNA]</scope>
    <source>
        <strain evidence="1">Oregonense</strain>
    </source>
</reference>
<organism evidence="1">
    <name type="scientific">Xenorhabdus bovienii str. oregonense</name>
    <dbReference type="NCBI Taxonomy" id="1398202"/>
    <lineage>
        <taxon>Bacteria</taxon>
        <taxon>Pseudomonadati</taxon>
        <taxon>Pseudomonadota</taxon>
        <taxon>Gammaproteobacteria</taxon>
        <taxon>Enterobacterales</taxon>
        <taxon>Morganellaceae</taxon>
        <taxon>Xenorhabdus</taxon>
    </lineage>
</organism>
<sequence length="185" mass="20368">MKIKLPNVRPAFPELWEATQVNGQGDYKFRSAFLMPKERKDLMAEIEAAILKVATDKWGAKAEGIIKSIRGNNMRFNFRDGDDKPDYDGYAGCMYISASNKARPLVIDRDRTPLTAQDGRPYSGCYVNATIDIFAYDNNGKGISATLLGVQFLRDGDAFTGGGVASVDDFDDLSEGADAETEDFL</sequence>
<evidence type="ECO:0008006" key="2">
    <source>
        <dbReference type="Google" id="ProtNLM"/>
    </source>
</evidence>
<dbReference type="AlphaFoldDB" id="A0A077PAZ5"/>
<dbReference type="RefSeq" id="WP_038253447.1">
    <property type="nucleotide sequence ID" value="NZ_CAWLUU010000062.1"/>
</dbReference>
<comment type="caution">
    <text evidence="1">The sequence shown here is derived from an EMBL/GenBank/DDBJ whole genome shotgun (WGS) entry which is preliminary data.</text>
</comment>
<accession>A0A077PAZ5</accession>